<evidence type="ECO:0000313" key="3">
    <source>
        <dbReference type="EMBL" id="MFD0890297.1"/>
    </source>
</evidence>
<feature type="region of interest" description="Disordered" evidence="1">
    <location>
        <begin position="221"/>
        <end position="241"/>
    </location>
</feature>
<evidence type="ECO:0000313" key="4">
    <source>
        <dbReference type="Proteomes" id="UP001597024"/>
    </source>
</evidence>
<name>A0ABW3E4G1_9ACTN</name>
<accession>A0ABW3E4G1</accession>
<feature type="transmembrane region" description="Helical" evidence="2">
    <location>
        <begin position="194"/>
        <end position="215"/>
    </location>
</feature>
<reference evidence="4" key="1">
    <citation type="journal article" date="2019" name="Int. J. Syst. Evol. Microbiol.">
        <title>The Global Catalogue of Microorganisms (GCM) 10K type strain sequencing project: providing services to taxonomists for standard genome sequencing and annotation.</title>
        <authorList>
            <consortium name="The Broad Institute Genomics Platform"/>
            <consortium name="The Broad Institute Genome Sequencing Center for Infectious Disease"/>
            <person name="Wu L."/>
            <person name="Ma J."/>
        </authorList>
    </citation>
    <scope>NUCLEOTIDE SEQUENCE [LARGE SCALE GENOMIC DNA]</scope>
    <source>
        <strain evidence="4">CCUG 62974</strain>
    </source>
</reference>
<keyword evidence="2" id="KW-0812">Transmembrane</keyword>
<evidence type="ECO:0000256" key="1">
    <source>
        <dbReference type="SAM" id="MobiDB-lite"/>
    </source>
</evidence>
<feature type="non-terminal residue" evidence="3">
    <location>
        <position position="241"/>
    </location>
</feature>
<feature type="compositionally biased region" description="Basic and acidic residues" evidence="1">
    <location>
        <begin position="65"/>
        <end position="87"/>
    </location>
</feature>
<feature type="compositionally biased region" description="Basic and acidic residues" evidence="1">
    <location>
        <begin position="132"/>
        <end position="141"/>
    </location>
</feature>
<keyword evidence="2" id="KW-0472">Membrane</keyword>
<feature type="compositionally biased region" description="Pro residues" evidence="1">
    <location>
        <begin position="161"/>
        <end position="175"/>
    </location>
</feature>
<proteinExistence type="predicted"/>
<sequence length="241" mass="25533">MADVGGDSSGRSHDGYIPSYDAPTAPIPAIRAEDGTLINPRVPRRFPIGDGEETVLVPRPEPSPEPEREEAGKTEAAERPEEAGKAEEEQESVWLFPMAGFPGLEPDDRERAPEEPDSPQSRPAGVWAWEAAARKAAESPHSEPVWTPVPAEESKARPAPSLVPGPPPAPFAPPPKPRRREGLLARIGDIPIRFVYSVGAALVTALAVFLVFVLFSGDRPDRVSQSGNGAGAAGSPSPSPP</sequence>
<keyword evidence="4" id="KW-1185">Reference proteome</keyword>
<keyword evidence="2" id="KW-1133">Transmembrane helix</keyword>
<feature type="region of interest" description="Disordered" evidence="1">
    <location>
        <begin position="1"/>
        <end position="177"/>
    </location>
</feature>
<dbReference type="Proteomes" id="UP001597024">
    <property type="component" value="Unassembled WGS sequence"/>
</dbReference>
<gene>
    <name evidence="3" type="ORF">ACFQ08_37625</name>
</gene>
<protein>
    <submittedName>
        <fullName evidence="3">Uncharacterized protein</fullName>
    </submittedName>
</protein>
<evidence type="ECO:0000256" key="2">
    <source>
        <dbReference type="SAM" id="Phobius"/>
    </source>
</evidence>
<organism evidence="3 4">
    <name type="scientific">Streptosporangium algeriense</name>
    <dbReference type="NCBI Taxonomy" id="1682748"/>
    <lineage>
        <taxon>Bacteria</taxon>
        <taxon>Bacillati</taxon>
        <taxon>Actinomycetota</taxon>
        <taxon>Actinomycetes</taxon>
        <taxon>Streptosporangiales</taxon>
        <taxon>Streptosporangiaceae</taxon>
        <taxon>Streptosporangium</taxon>
    </lineage>
</organism>
<comment type="caution">
    <text evidence="3">The sequence shown here is derived from an EMBL/GenBank/DDBJ whole genome shotgun (WGS) entry which is preliminary data.</text>
</comment>
<dbReference type="EMBL" id="JBHTHX010002343">
    <property type="protein sequence ID" value="MFD0890297.1"/>
    <property type="molecule type" value="Genomic_DNA"/>
</dbReference>